<dbReference type="PANTHER" id="PTHR36435">
    <property type="entry name" value="SLR1288 PROTEIN"/>
    <property type="match status" value="1"/>
</dbReference>
<feature type="domain" description="CAAX prenyl protease 2/Lysostaphin resistance protein A-like" evidence="2">
    <location>
        <begin position="136"/>
        <end position="222"/>
    </location>
</feature>
<evidence type="ECO:0000313" key="3">
    <source>
        <dbReference type="EMBL" id="ACL74428.1"/>
    </source>
</evidence>
<feature type="transmembrane region" description="Helical" evidence="1">
    <location>
        <begin position="311"/>
        <end position="333"/>
    </location>
</feature>
<keyword evidence="1" id="KW-1133">Transmembrane helix</keyword>
<dbReference type="STRING" id="394503.Ccel_0040"/>
<dbReference type="KEGG" id="cce:Ccel_0040"/>
<name>B8I3V1_RUMCH</name>
<feature type="transmembrane region" description="Helical" evidence="1">
    <location>
        <begin position="89"/>
        <end position="116"/>
    </location>
</feature>
<evidence type="ECO:0000259" key="2">
    <source>
        <dbReference type="Pfam" id="PF02517"/>
    </source>
</evidence>
<feature type="transmembrane region" description="Helical" evidence="1">
    <location>
        <begin position="190"/>
        <end position="206"/>
    </location>
</feature>
<feature type="transmembrane region" description="Helical" evidence="1">
    <location>
        <begin position="136"/>
        <end position="155"/>
    </location>
</feature>
<sequence>MENNIDRQLSSIRTDENKKRLPGPVASGLLFSIVTILLTFGGPILKINNRYLKSGMGELLFILLPVVAFLIIGRYDIKRTLNLRRTRPLNYLLVVLVTLFGMPVVGVLNAITFVVIRAIFGRNLPTPRIIVNDVPTLLIALLVIGVSAAVCEEIMFRGLIQKGYRKYGIALSLGITSVLFGLLHRDIQKAVSTILLGALIGFIVYRTGSIFTGMVAHFTNNASAVILSFMASKMSGYLNGESIQQTQSFDFSNLPVASIGIVFLFYAIIYMGLVSGFVALLYAFYRSTKKDVKAMEEEAVQYEFTNEKISLPAVLSMLPGLLIILFTFLYQIMKLKWG</sequence>
<dbReference type="PANTHER" id="PTHR36435:SF1">
    <property type="entry name" value="CAAX AMINO TERMINAL PROTEASE FAMILY PROTEIN"/>
    <property type="match status" value="1"/>
</dbReference>
<proteinExistence type="predicted"/>
<accession>B8I3V1</accession>
<keyword evidence="4" id="KW-1185">Reference proteome</keyword>
<dbReference type="HOGENOM" id="CLU_070755_0_0_9"/>
<feature type="transmembrane region" description="Helical" evidence="1">
    <location>
        <begin position="258"/>
        <end position="285"/>
    </location>
</feature>
<gene>
    <name evidence="3" type="ordered locus">Ccel_0040</name>
</gene>
<evidence type="ECO:0000256" key="1">
    <source>
        <dbReference type="SAM" id="Phobius"/>
    </source>
</evidence>
<feature type="transmembrane region" description="Helical" evidence="1">
    <location>
        <begin position="60"/>
        <end position="77"/>
    </location>
</feature>
<dbReference type="GO" id="GO:0080120">
    <property type="term" value="P:CAAX-box protein maturation"/>
    <property type="evidence" value="ECO:0007669"/>
    <property type="project" value="UniProtKB-ARBA"/>
</dbReference>
<dbReference type="AlphaFoldDB" id="B8I3V1"/>
<dbReference type="eggNOG" id="COG1266">
    <property type="taxonomic scope" value="Bacteria"/>
</dbReference>
<dbReference type="Proteomes" id="UP000001349">
    <property type="component" value="Chromosome"/>
</dbReference>
<organism evidence="3 4">
    <name type="scientific">Ruminiclostridium cellulolyticum (strain ATCC 35319 / DSM 5812 / JCM 6584 / H10)</name>
    <name type="common">Clostridium cellulolyticum</name>
    <dbReference type="NCBI Taxonomy" id="394503"/>
    <lineage>
        <taxon>Bacteria</taxon>
        <taxon>Bacillati</taxon>
        <taxon>Bacillota</taxon>
        <taxon>Clostridia</taxon>
        <taxon>Eubacteriales</taxon>
        <taxon>Oscillospiraceae</taxon>
        <taxon>Ruminiclostridium</taxon>
    </lineage>
</organism>
<evidence type="ECO:0000313" key="4">
    <source>
        <dbReference type="Proteomes" id="UP000001349"/>
    </source>
</evidence>
<dbReference type="EMBL" id="CP001348">
    <property type="protein sequence ID" value="ACL74428.1"/>
    <property type="molecule type" value="Genomic_DNA"/>
</dbReference>
<keyword evidence="1" id="KW-0472">Membrane</keyword>
<dbReference type="OrthoDB" id="2035856at2"/>
<dbReference type="InterPro" id="IPR052710">
    <property type="entry name" value="CAAX_protease"/>
</dbReference>
<reference evidence="3 4" key="1">
    <citation type="submission" date="2009-01" db="EMBL/GenBank/DDBJ databases">
        <title>Complete sequence of Clostridium cellulolyticum H10.</title>
        <authorList>
            <consortium name="US DOE Joint Genome Institute"/>
            <person name="Lucas S."/>
            <person name="Copeland A."/>
            <person name="Lapidus A."/>
            <person name="Glavina del Rio T."/>
            <person name="Dalin E."/>
            <person name="Tice H."/>
            <person name="Bruce D."/>
            <person name="Goodwin L."/>
            <person name="Pitluck S."/>
            <person name="Chertkov O."/>
            <person name="Saunders E."/>
            <person name="Brettin T."/>
            <person name="Detter J.C."/>
            <person name="Han C."/>
            <person name="Larimer F."/>
            <person name="Land M."/>
            <person name="Hauser L."/>
            <person name="Kyrpides N."/>
            <person name="Ivanova N."/>
            <person name="Zhou J."/>
            <person name="Richardson P."/>
        </authorList>
    </citation>
    <scope>NUCLEOTIDE SEQUENCE [LARGE SCALE GENOMIC DNA]</scope>
    <source>
        <strain evidence="4">ATCC 35319 / DSM 5812 / JCM 6584 / H10</strain>
    </source>
</reference>
<dbReference type="Pfam" id="PF02517">
    <property type="entry name" value="Rce1-like"/>
    <property type="match status" value="1"/>
</dbReference>
<dbReference type="InterPro" id="IPR003675">
    <property type="entry name" value="Rce1/LyrA-like_dom"/>
</dbReference>
<dbReference type="GO" id="GO:0004175">
    <property type="term" value="F:endopeptidase activity"/>
    <property type="evidence" value="ECO:0007669"/>
    <property type="project" value="UniProtKB-ARBA"/>
</dbReference>
<protein>
    <submittedName>
        <fullName evidence="3">Abortive infection protein</fullName>
    </submittedName>
</protein>
<dbReference type="RefSeq" id="WP_012634495.1">
    <property type="nucleotide sequence ID" value="NC_011898.1"/>
</dbReference>
<feature type="transmembrane region" description="Helical" evidence="1">
    <location>
        <begin position="21"/>
        <end position="40"/>
    </location>
</feature>
<keyword evidence="1" id="KW-0812">Transmembrane</keyword>